<dbReference type="InterPro" id="IPR050248">
    <property type="entry name" value="Polysacc_deacetylase_ArnD"/>
</dbReference>
<dbReference type="InterPro" id="IPR011330">
    <property type="entry name" value="Glyco_hydro/deAcase_b/a-brl"/>
</dbReference>
<evidence type="ECO:0000313" key="3">
    <source>
        <dbReference type="Proteomes" id="UP000198896"/>
    </source>
</evidence>
<sequence length="271" mass="29936">MGAFYLAALVILWAGRRGNVSRKLAAVASVVCLLAGSGALAAAVYPWGNSYGITVNRLQDLPGKGVVPATAGYMALTFDDGPYPPYTDRLLDVLKEKKAHATFFLVAEQAQRHPELVKRALAEGHTVGLHAFRHRDFLKLTEEERQKDLALGKKVLHDITGKEPVYWRPPHGFRDFSVMEVAAAEKLTVVNWSVIPRDWTGIGKQEIHNRVMDKAENGAIVLLHDGDSPFYKASRKATVDAAALLIDSLREKGYHLVSLEEYVQAEKRPGQ</sequence>
<accession>A0A1I2C3Y0</accession>
<evidence type="ECO:0000259" key="1">
    <source>
        <dbReference type="PROSITE" id="PS51677"/>
    </source>
</evidence>
<dbReference type="Proteomes" id="UP000198896">
    <property type="component" value="Unassembled WGS sequence"/>
</dbReference>
<dbReference type="GO" id="GO:0005975">
    <property type="term" value="P:carbohydrate metabolic process"/>
    <property type="evidence" value="ECO:0007669"/>
    <property type="project" value="InterPro"/>
</dbReference>
<dbReference type="InterPro" id="IPR002509">
    <property type="entry name" value="NODB_dom"/>
</dbReference>
<dbReference type="SUPFAM" id="SSF88713">
    <property type="entry name" value="Glycoside hydrolase/deacetylase"/>
    <property type="match status" value="1"/>
</dbReference>
<keyword evidence="3" id="KW-1185">Reference proteome</keyword>
<dbReference type="Gene3D" id="3.20.20.370">
    <property type="entry name" value="Glycoside hydrolase/deacetylase"/>
    <property type="match status" value="1"/>
</dbReference>
<proteinExistence type="predicted"/>
<dbReference type="PROSITE" id="PS51677">
    <property type="entry name" value="NODB"/>
    <property type="match status" value="1"/>
</dbReference>
<dbReference type="Pfam" id="PF01522">
    <property type="entry name" value="Polysacc_deac_1"/>
    <property type="match status" value="1"/>
</dbReference>
<feature type="domain" description="NodB homology" evidence="1">
    <location>
        <begin position="72"/>
        <end position="257"/>
    </location>
</feature>
<name>A0A1I2C3Y0_9FIRM</name>
<protein>
    <submittedName>
        <fullName evidence="2">Peptidoglycan/xylan/chitin deacetylase, PgdA/CDA1 family</fullName>
    </submittedName>
</protein>
<dbReference type="GO" id="GO:0016810">
    <property type="term" value="F:hydrolase activity, acting on carbon-nitrogen (but not peptide) bonds"/>
    <property type="evidence" value="ECO:0007669"/>
    <property type="project" value="InterPro"/>
</dbReference>
<reference evidence="2 3" key="1">
    <citation type="submission" date="2016-10" db="EMBL/GenBank/DDBJ databases">
        <authorList>
            <person name="de Groot N.N."/>
        </authorList>
    </citation>
    <scope>NUCLEOTIDE SEQUENCE [LARGE SCALE GENOMIC DNA]</scope>
    <source>
        <strain evidence="2 3">DSM 9236</strain>
    </source>
</reference>
<dbReference type="PANTHER" id="PTHR10587">
    <property type="entry name" value="GLYCOSYL TRANSFERASE-RELATED"/>
    <property type="match status" value="1"/>
</dbReference>
<dbReference type="AlphaFoldDB" id="A0A1I2C3Y0"/>
<gene>
    <name evidence="2" type="ORF">SAMN05216245_1118</name>
</gene>
<dbReference type="STRING" id="1123323.SAMN05216245_1118"/>
<dbReference type="CDD" id="cd10917">
    <property type="entry name" value="CE4_NodB_like_6s_7s"/>
    <property type="match status" value="1"/>
</dbReference>
<dbReference type="EMBL" id="FONL01000011">
    <property type="protein sequence ID" value="SFE63027.1"/>
    <property type="molecule type" value="Genomic_DNA"/>
</dbReference>
<evidence type="ECO:0000313" key="2">
    <source>
        <dbReference type="EMBL" id="SFE63027.1"/>
    </source>
</evidence>
<organism evidence="2 3">
    <name type="scientific">Succiniclasticum ruminis DSM 9236</name>
    <dbReference type="NCBI Taxonomy" id="1123323"/>
    <lineage>
        <taxon>Bacteria</taxon>
        <taxon>Bacillati</taxon>
        <taxon>Bacillota</taxon>
        <taxon>Negativicutes</taxon>
        <taxon>Acidaminococcales</taxon>
        <taxon>Acidaminococcaceae</taxon>
        <taxon>Succiniclasticum</taxon>
    </lineage>
</organism>
<dbReference type="PANTHER" id="PTHR10587:SF137">
    <property type="entry name" value="4-DEOXY-4-FORMAMIDO-L-ARABINOSE-PHOSPHOUNDECAPRENOL DEFORMYLASE ARND-RELATED"/>
    <property type="match status" value="1"/>
</dbReference>